<organism evidence="1 2">
    <name type="scientific">Nocardiopsis terrae</name>
    <dbReference type="NCBI Taxonomy" id="372655"/>
    <lineage>
        <taxon>Bacteria</taxon>
        <taxon>Bacillati</taxon>
        <taxon>Actinomycetota</taxon>
        <taxon>Actinomycetes</taxon>
        <taxon>Streptosporangiales</taxon>
        <taxon>Nocardiopsidaceae</taxon>
        <taxon>Nocardiopsis</taxon>
    </lineage>
</organism>
<dbReference type="PANTHER" id="PTHR34613">
    <property type="entry name" value="SLL0800 PROTEIN"/>
    <property type="match status" value="1"/>
</dbReference>
<name>A0ABR9HN04_9ACTN</name>
<keyword evidence="2" id="KW-1185">Reference proteome</keyword>
<evidence type="ECO:0000313" key="2">
    <source>
        <dbReference type="Proteomes" id="UP000598217"/>
    </source>
</evidence>
<reference evidence="1 2" key="1">
    <citation type="submission" date="2020-10" db="EMBL/GenBank/DDBJ databases">
        <title>Sequencing the genomes of 1000 actinobacteria strains.</title>
        <authorList>
            <person name="Klenk H.-P."/>
        </authorList>
    </citation>
    <scope>NUCLEOTIDE SEQUENCE [LARGE SCALE GENOMIC DNA]</scope>
    <source>
        <strain evidence="1 2">DSM 45157</strain>
    </source>
</reference>
<gene>
    <name evidence="1" type="ORF">H4W79_004616</name>
</gene>
<protein>
    <recommendedName>
        <fullName evidence="3">Transposase, YhgA-like</fullName>
    </recommendedName>
</protein>
<dbReference type="EMBL" id="JADBDY010000001">
    <property type="protein sequence ID" value="MBE1460402.1"/>
    <property type="molecule type" value="Genomic_DNA"/>
</dbReference>
<dbReference type="PANTHER" id="PTHR34613:SF1">
    <property type="entry name" value="SLL6017 PROTEIN"/>
    <property type="match status" value="1"/>
</dbReference>
<sequence length="295" mass="33058">MPGFDHELQVRLFQKQPALAPLMLRDTIGFPVPDFARAELGCGDHTKLTPQSFKSDKVVVLYDHDCTKVLAIITEVQQKVDEDKPYTWPLYLATVREELRCPVRLMVVCPDNRTERWARTPIELETGGAVLRPAVLGPSNTPVVDDIDRAKRLPKLAVLSAAAHGDNPAVLKAAESALDGLPEHTRLVYYDFIESKLSAAARLMWEELMATGTYEWQSDFARKYVGQGREEGLEEGREAGLVQGKREALLRLLDVLPVSVGPDARRRIEECADSDRLDTWITRAVGVKHTDELFD</sequence>
<comment type="caution">
    <text evidence="1">The sequence shown here is derived from an EMBL/GenBank/DDBJ whole genome shotgun (WGS) entry which is preliminary data.</text>
</comment>
<proteinExistence type="predicted"/>
<evidence type="ECO:0008006" key="3">
    <source>
        <dbReference type="Google" id="ProtNLM"/>
    </source>
</evidence>
<evidence type="ECO:0000313" key="1">
    <source>
        <dbReference type="EMBL" id="MBE1460402.1"/>
    </source>
</evidence>
<dbReference type="Proteomes" id="UP000598217">
    <property type="component" value="Unassembled WGS sequence"/>
</dbReference>
<dbReference type="RefSeq" id="WP_191267270.1">
    <property type="nucleotide sequence ID" value="NZ_BMXJ01000001.1"/>
</dbReference>
<accession>A0ABR9HN04</accession>